<dbReference type="EMBL" id="OY731401">
    <property type="protein sequence ID" value="CAJ1948632.1"/>
    <property type="molecule type" value="Genomic_DNA"/>
</dbReference>
<comment type="function">
    <text evidence="2">Binds amino acids.</text>
</comment>
<dbReference type="GO" id="GO:0016597">
    <property type="term" value="F:amino acid binding"/>
    <property type="evidence" value="ECO:0007669"/>
    <property type="project" value="UniProtKB-UniRule"/>
</dbReference>
<dbReference type="AlphaFoldDB" id="A0AA86S9J1"/>
<sequence length="500" mass="55031">MRSVGVTQTQTIEHTAIKLLGSDRSELLSEVNAVLTNLKCNIVNAVVWTHNTSASVVMHLTDEEIGSAITDPQSLSLIKELLCNVMGGGNKVRGSSNVVTKEVNNTERRLHQMMFADRDYEQVDDDDEDVDEKSRPKVTVINWSDNDYSVIIIQCKDKTKLLFDVVFTLTEMQYMVFHASIDSKGSNAYQEFYIKHIDRSPIESDAERQRVIQCLEAAIKRRLSENNLTVTRAEVTTKGAKAVNTFYVGGSSGCPVESKTVESIRQAIGNTILKVKGKPEELKPTPQDSPTKFLFGGLYSLIRFFFGGIFKSRSLANFGLVKDTTHINDGNVSHNKEEEVSQPHNPEEDGGDPQIIEDGGGGQSTTDPEEDGGDLPIIEEDINVIETTGSRVARELSGLHYLLLPLKEDGIRQRDLVIGLKGKETSTSGNPVNAVVSTHNTRAVAVMHVTDEETGSAITDPQRLSLIKEFLCNVMGGGNKVKGSSNVVTKEVNNTERRLH</sequence>
<feature type="region of interest" description="Disordered" evidence="3">
    <location>
        <begin position="326"/>
        <end position="375"/>
    </location>
</feature>
<dbReference type="Proteomes" id="UP001189624">
    <property type="component" value="Chromosome 4"/>
</dbReference>
<evidence type="ECO:0000256" key="3">
    <source>
        <dbReference type="SAM" id="MobiDB-lite"/>
    </source>
</evidence>
<protein>
    <recommendedName>
        <fullName evidence="2">ACT domain-containing protein ACR</fullName>
    </recommendedName>
    <alternativeName>
        <fullName evidence="2">Protein ACT DOMAIN REPEATS</fullName>
    </alternativeName>
</protein>
<keyword evidence="1 2" id="KW-0677">Repeat</keyword>
<evidence type="ECO:0000313" key="6">
    <source>
        <dbReference type="Proteomes" id="UP001189624"/>
    </source>
</evidence>
<organism evidence="5 6">
    <name type="scientific">Sphenostylis stenocarpa</name>
    <dbReference type="NCBI Taxonomy" id="92480"/>
    <lineage>
        <taxon>Eukaryota</taxon>
        <taxon>Viridiplantae</taxon>
        <taxon>Streptophyta</taxon>
        <taxon>Embryophyta</taxon>
        <taxon>Tracheophyta</taxon>
        <taxon>Spermatophyta</taxon>
        <taxon>Magnoliopsida</taxon>
        <taxon>eudicotyledons</taxon>
        <taxon>Gunneridae</taxon>
        <taxon>Pentapetalae</taxon>
        <taxon>rosids</taxon>
        <taxon>fabids</taxon>
        <taxon>Fabales</taxon>
        <taxon>Fabaceae</taxon>
        <taxon>Papilionoideae</taxon>
        <taxon>50 kb inversion clade</taxon>
        <taxon>NPAAA clade</taxon>
        <taxon>indigoferoid/millettioid clade</taxon>
        <taxon>Phaseoleae</taxon>
        <taxon>Sphenostylis</taxon>
    </lineage>
</organism>
<accession>A0AA86S9J1</accession>
<dbReference type="CDD" id="cd04897">
    <property type="entry name" value="ACT_ACR_3"/>
    <property type="match status" value="1"/>
</dbReference>
<keyword evidence="6" id="KW-1185">Reference proteome</keyword>
<evidence type="ECO:0000256" key="1">
    <source>
        <dbReference type="ARBA" id="ARBA00022737"/>
    </source>
</evidence>
<name>A0AA86S9J1_9FABA</name>
<gene>
    <name evidence="5" type="ORF">AYBTSS11_LOCUS13289</name>
</gene>
<dbReference type="PROSITE" id="PS51671">
    <property type="entry name" value="ACT"/>
    <property type="match status" value="1"/>
</dbReference>
<dbReference type="Gramene" id="rna-AYBTSS11_LOCUS13289">
    <property type="protein sequence ID" value="CAJ1948632.1"/>
    <property type="gene ID" value="gene-AYBTSS11_LOCUS13289"/>
</dbReference>
<evidence type="ECO:0000313" key="5">
    <source>
        <dbReference type="EMBL" id="CAJ1948632.1"/>
    </source>
</evidence>
<reference evidence="5" key="1">
    <citation type="submission" date="2023-10" db="EMBL/GenBank/DDBJ databases">
        <authorList>
            <person name="Domelevo Entfellner J.-B."/>
        </authorList>
    </citation>
    <scope>NUCLEOTIDE SEQUENCE</scope>
</reference>
<dbReference type="Gene3D" id="3.30.70.260">
    <property type="match status" value="1"/>
</dbReference>
<feature type="compositionally biased region" description="Basic and acidic residues" evidence="3">
    <location>
        <begin position="334"/>
        <end position="347"/>
    </location>
</feature>
<feature type="domain" description="ACT" evidence="4">
    <location>
        <begin position="16"/>
        <end position="97"/>
    </location>
</feature>
<evidence type="ECO:0000259" key="4">
    <source>
        <dbReference type="PROSITE" id="PS51671"/>
    </source>
</evidence>
<dbReference type="SUPFAM" id="SSF55021">
    <property type="entry name" value="ACT-like"/>
    <property type="match status" value="1"/>
</dbReference>
<dbReference type="InterPro" id="IPR002912">
    <property type="entry name" value="ACT_dom"/>
</dbReference>
<dbReference type="PANTHER" id="PTHR31096:SF22">
    <property type="entry name" value="ACT DOMAIN-CONTAINING PROTEIN ACR4"/>
    <property type="match status" value="1"/>
</dbReference>
<dbReference type="InterPro" id="IPR045865">
    <property type="entry name" value="ACT-like_dom_sf"/>
</dbReference>
<dbReference type="PANTHER" id="PTHR31096">
    <property type="entry name" value="ACT DOMAIN-CONTAINING PROTEIN ACR4-RELATED"/>
    <property type="match status" value="1"/>
</dbReference>
<evidence type="ECO:0000256" key="2">
    <source>
        <dbReference type="RuleBase" id="RU369043"/>
    </source>
</evidence>
<proteinExistence type="predicted"/>
<dbReference type="InterPro" id="IPR040217">
    <property type="entry name" value="ACR1-12"/>
</dbReference>